<keyword evidence="4 7" id="KW-0665">Pyrimidine biosynthesis</keyword>
<dbReference type="UniPathway" id="UPA00070">
    <property type="reaction ID" value="UER00120"/>
</dbReference>
<evidence type="ECO:0000313" key="12">
    <source>
        <dbReference type="EMBL" id="ATB32365.1"/>
    </source>
</evidence>
<organism evidence="12 13">
    <name type="scientific">Melittangium boletus DSM 14713</name>
    <dbReference type="NCBI Taxonomy" id="1294270"/>
    <lineage>
        <taxon>Bacteria</taxon>
        <taxon>Pseudomonadati</taxon>
        <taxon>Myxococcota</taxon>
        <taxon>Myxococcia</taxon>
        <taxon>Myxococcales</taxon>
        <taxon>Cystobacterineae</taxon>
        <taxon>Archangiaceae</taxon>
        <taxon>Melittangium</taxon>
    </lineage>
</organism>
<dbReference type="InterPro" id="IPR001754">
    <property type="entry name" value="OMPdeCOase_dom"/>
</dbReference>
<dbReference type="InterPro" id="IPR011060">
    <property type="entry name" value="RibuloseP-bd_barrel"/>
</dbReference>
<evidence type="ECO:0000256" key="1">
    <source>
        <dbReference type="ARBA" id="ARBA00002356"/>
    </source>
</evidence>
<keyword evidence="13" id="KW-1185">Reference proteome</keyword>
<keyword evidence="5 7" id="KW-0456">Lyase</keyword>
<comment type="similarity">
    <text evidence="7">Belongs to the OMP decarboxylase family. Type 1 subfamily.</text>
</comment>
<dbReference type="InterPro" id="IPR013785">
    <property type="entry name" value="Aldolase_TIM"/>
</dbReference>
<dbReference type="GO" id="GO:0006207">
    <property type="term" value="P:'de novo' pyrimidine nucleobase biosynthetic process"/>
    <property type="evidence" value="ECO:0007669"/>
    <property type="project" value="InterPro"/>
</dbReference>
<comment type="pathway">
    <text evidence="2 7 10">Pyrimidine metabolism; UMP biosynthesis via de novo pathway; UMP from orotate: step 2/2.</text>
</comment>
<dbReference type="GO" id="GO:0044205">
    <property type="term" value="P:'de novo' UMP biosynthetic process"/>
    <property type="evidence" value="ECO:0007669"/>
    <property type="project" value="UniProtKB-UniRule"/>
</dbReference>
<dbReference type="EC" id="4.1.1.23" evidence="7"/>
<dbReference type="CDD" id="cd04725">
    <property type="entry name" value="OMP_decarboxylase_like"/>
    <property type="match status" value="1"/>
</dbReference>
<gene>
    <name evidence="7" type="primary">pyrF</name>
    <name evidence="12" type="ORF">MEBOL_005842</name>
</gene>
<proteinExistence type="inferred from homology"/>
<sequence length="241" mass="24602">MTDASPARERLALAADLPLDEGLRLYAQVAPHVGYAKVGLSLFVEHGPAAVAAFQKLGARIFLDLKLHDIPNTVELAAARAGALGVSLLTVHAAGGEPMLRAAVKGARAGAQAQGHAPPRILAVTVLTSMSAEDVADVGLSGAPEQAALRLARLAMRAGVEGLVCSPREAESFRRELGTAPFLCTPGIRPAGAALGDQSRAETPAFAVRAGADLLVVGRPIHTAAQPVDAARAIALEVSSA</sequence>
<evidence type="ECO:0000256" key="4">
    <source>
        <dbReference type="ARBA" id="ARBA00022975"/>
    </source>
</evidence>
<comment type="subunit">
    <text evidence="7">Homodimer.</text>
</comment>
<dbReference type="InterPro" id="IPR018089">
    <property type="entry name" value="OMPdecase_AS"/>
</dbReference>
<feature type="binding site" evidence="7 9">
    <location>
        <position position="37"/>
    </location>
    <ligand>
        <name>substrate</name>
    </ligand>
</feature>
<dbReference type="SUPFAM" id="SSF51366">
    <property type="entry name" value="Ribulose-phoshate binding barrel"/>
    <property type="match status" value="1"/>
</dbReference>
<dbReference type="SMART" id="SM00934">
    <property type="entry name" value="OMPdecase"/>
    <property type="match status" value="1"/>
</dbReference>
<feature type="binding site" evidence="7 9">
    <location>
        <position position="189"/>
    </location>
    <ligand>
        <name>substrate</name>
    </ligand>
</feature>
<feature type="active site" description="Proton donor" evidence="7">
    <location>
        <position position="66"/>
    </location>
</feature>
<dbReference type="Proteomes" id="UP000217289">
    <property type="component" value="Chromosome"/>
</dbReference>
<evidence type="ECO:0000256" key="6">
    <source>
        <dbReference type="ARBA" id="ARBA00049157"/>
    </source>
</evidence>
<dbReference type="GO" id="GO:0004590">
    <property type="term" value="F:orotidine-5'-phosphate decarboxylase activity"/>
    <property type="evidence" value="ECO:0007669"/>
    <property type="project" value="UniProtKB-UniRule"/>
</dbReference>
<feature type="binding site" evidence="7 9">
    <location>
        <position position="16"/>
    </location>
    <ligand>
        <name>substrate</name>
    </ligand>
</feature>
<feature type="binding site" evidence="7 9">
    <location>
        <position position="128"/>
    </location>
    <ligand>
        <name>substrate</name>
    </ligand>
</feature>
<comment type="catalytic activity">
    <reaction evidence="6 7 10">
        <text>orotidine 5'-phosphate + H(+) = UMP + CO2</text>
        <dbReference type="Rhea" id="RHEA:11596"/>
        <dbReference type="ChEBI" id="CHEBI:15378"/>
        <dbReference type="ChEBI" id="CHEBI:16526"/>
        <dbReference type="ChEBI" id="CHEBI:57538"/>
        <dbReference type="ChEBI" id="CHEBI:57865"/>
        <dbReference type="EC" id="4.1.1.23"/>
    </reaction>
</comment>
<dbReference type="PROSITE" id="PS00156">
    <property type="entry name" value="OMPDECASE"/>
    <property type="match status" value="1"/>
</dbReference>
<feature type="binding site" evidence="7 9">
    <location>
        <position position="218"/>
    </location>
    <ligand>
        <name>substrate</name>
    </ligand>
</feature>
<feature type="active site" description="For OMPdecase activity" evidence="8">
    <location>
        <position position="69"/>
    </location>
</feature>
<dbReference type="Gene3D" id="3.20.20.70">
    <property type="entry name" value="Aldolase class I"/>
    <property type="match status" value="1"/>
</dbReference>
<feature type="binding site" evidence="7">
    <location>
        <begin position="64"/>
        <end position="73"/>
    </location>
    <ligand>
        <name>substrate</name>
    </ligand>
</feature>
<dbReference type="PANTHER" id="PTHR32119:SF2">
    <property type="entry name" value="OROTIDINE 5'-PHOSPHATE DECARBOXYLASE"/>
    <property type="match status" value="1"/>
</dbReference>
<dbReference type="EMBL" id="CP022163">
    <property type="protein sequence ID" value="ATB32365.1"/>
    <property type="molecule type" value="Genomic_DNA"/>
</dbReference>
<accession>A0A250IKR2</accession>
<dbReference type="KEGG" id="mbd:MEBOL_005842"/>
<dbReference type="GO" id="GO:0005829">
    <property type="term" value="C:cytosol"/>
    <property type="evidence" value="ECO:0007669"/>
    <property type="project" value="TreeGrafter"/>
</dbReference>
<evidence type="ECO:0000256" key="7">
    <source>
        <dbReference type="HAMAP-Rule" id="MF_01200"/>
    </source>
</evidence>
<evidence type="ECO:0000256" key="3">
    <source>
        <dbReference type="ARBA" id="ARBA00022793"/>
    </source>
</evidence>
<feature type="active site" description="For OMPdecase activity" evidence="8">
    <location>
        <position position="64"/>
    </location>
</feature>
<evidence type="ECO:0000259" key="11">
    <source>
        <dbReference type="SMART" id="SM00934"/>
    </source>
</evidence>
<evidence type="ECO:0000256" key="5">
    <source>
        <dbReference type="ARBA" id="ARBA00023239"/>
    </source>
</evidence>
<dbReference type="NCBIfam" id="NF001273">
    <property type="entry name" value="PRK00230.1"/>
    <property type="match status" value="1"/>
</dbReference>
<dbReference type="NCBIfam" id="TIGR01740">
    <property type="entry name" value="pyrF"/>
    <property type="match status" value="1"/>
</dbReference>
<dbReference type="PANTHER" id="PTHR32119">
    <property type="entry name" value="OROTIDINE 5'-PHOSPHATE DECARBOXYLASE"/>
    <property type="match status" value="1"/>
</dbReference>
<protein>
    <recommendedName>
        <fullName evidence="7">Orotidine 5'-phosphate decarboxylase</fullName>
        <ecNumber evidence="7">4.1.1.23</ecNumber>
    </recommendedName>
    <alternativeName>
        <fullName evidence="7">OMP decarboxylase</fullName>
        <shortName evidence="7">OMPDCase</shortName>
        <shortName evidence="7">OMPdecase</shortName>
    </alternativeName>
</protein>
<evidence type="ECO:0000256" key="2">
    <source>
        <dbReference type="ARBA" id="ARBA00004861"/>
    </source>
</evidence>
<evidence type="ECO:0000256" key="9">
    <source>
        <dbReference type="PIRSR" id="PIRSR614732-2"/>
    </source>
</evidence>
<comment type="function">
    <text evidence="1 7">Catalyzes the decarboxylation of orotidine 5'-monophosphate (OMP) to uridine 5'-monophosphate (UMP).</text>
</comment>
<dbReference type="Pfam" id="PF00215">
    <property type="entry name" value="OMPdecase"/>
    <property type="match status" value="1"/>
</dbReference>
<dbReference type="AlphaFoldDB" id="A0A250IKR2"/>
<feature type="binding site" evidence="7 9">
    <location>
        <position position="198"/>
    </location>
    <ligand>
        <name>substrate</name>
    </ligand>
</feature>
<feature type="domain" description="Orotidine 5'-phosphate decarboxylase" evidence="11">
    <location>
        <begin position="10"/>
        <end position="234"/>
    </location>
</feature>
<dbReference type="InterPro" id="IPR014732">
    <property type="entry name" value="OMPdecase"/>
</dbReference>
<dbReference type="RefSeq" id="WP_095980548.1">
    <property type="nucleotide sequence ID" value="NZ_CP022163.1"/>
</dbReference>
<evidence type="ECO:0000256" key="10">
    <source>
        <dbReference type="RuleBase" id="RU000512"/>
    </source>
</evidence>
<keyword evidence="3 7" id="KW-0210">Decarboxylase</keyword>
<name>A0A250IKR2_9BACT</name>
<feature type="binding site" evidence="7 9">
    <location>
        <position position="219"/>
    </location>
    <ligand>
        <name>substrate</name>
    </ligand>
</feature>
<reference evidence="12 13" key="1">
    <citation type="submission" date="2017-06" db="EMBL/GenBank/DDBJ databases">
        <authorList>
            <person name="Kim H.J."/>
            <person name="Triplett B.A."/>
        </authorList>
    </citation>
    <scope>NUCLEOTIDE SEQUENCE [LARGE SCALE GENOMIC DNA]</scope>
    <source>
        <strain evidence="12 13">DSM 14713</strain>
    </source>
</reference>
<dbReference type="OrthoDB" id="9806203at2"/>
<evidence type="ECO:0000256" key="8">
    <source>
        <dbReference type="PIRSR" id="PIRSR614732-1"/>
    </source>
</evidence>
<feature type="active site" description="For OMPdecase activity" evidence="8">
    <location>
        <position position="66"/>
    </location>
</feature>
<dbReference type="HAMAP" id="MF_01200_B">
    <property type="entry name" value="OMPdecase_type1_B"/>
    <property type="match status" value="1"/>
</dbReference>
<dbReference type="InterPro" id="IPR047596">
    <property type="entry name" value="OMPdecase_bac"/>
</dbReference>
<evidence type="ECO:0000313" key="13">
    <source>
        <dbReference type="Proteomes" id="UP000217289"/>
    </source>
</evidence>